<protein>
    <recommendedName>
        <fullName evidence="8">Gag-pol polyprotein</fullName>
    </recommendedName>
</protein>
<dbReference type="InterPro" id="IPR021109">
    <property type="entry name" value="Peptidase_aspartic_dom_sf"/>
</dbReference>
<reference evidence="6" key="1">
    <citation type="submission" date="2023-07" db="EMBL/GenBank/DDBJ databases">
        <title>A chromosome-level genome assembly of Lolium multiflorum.</title>
        <authorList>
            <person name="Chen Y."/>
            <person name="Copetti D."/>
            <person name="Kolliker R."/>
            <person name="Studer B."/>
        </authorList>
    </citation>
    <scope>NUCLEOTIDE SEQUENCE</scope>
    <source>
        <strain evidence="6">02402/16</strain>
        <tissue evidence="6">Leaf</tissue>
    </source>
</reference>
<feature type="compositionally biased region" description="Basic and acidic residues" evidence="2">
    <location>
        <begin position="60"/>
        <end position="75"/>
    </location>
</feature>
<dbReference type="SUPFAM" id="SSF56672">
    <property type="entry name" value="DNA/RNA polymerases"/>
    <property type="match status" value="1"/>
</dbReference>
<feature type="region of interest" description="Disordered" evidence="2">
    <location>
        <begin position="370"/>
        <end position="412"/>
    </location>
</feature>
<dbReference type="Gene3D" id="3.30.70.270">
    <property type="match status" value="2"/>
</dbReference>
<dbReference type="Gene3D" id="3.30.420.10">
    <property type="entry name" value="Ribonuclease H-like superfamily/Ribonuclease H"/>
    <property type="match status" value="1"/>
</dbReference>
<proteinExistence type="predicted"/>
<dbReference type="InterPro" id="IPR043128">
    <property type="entry name" value="Rev_trsase/Diguanyl_cyclase"/>
</dbReference>
<sequence length="1188" mass="131843">MDTEEFDRKVKEYGYGAQPEVDSAQPKQVLATIAALGEHGSEAADTQSDPQPSRRGSPMSRERPRRDPTPEDHLSTEDMIAQAAMDAAYPLDVLNTPITPDDVEALEAKRLELLATAKKIKNTAAAILEERKDAEIFVSGYIQREKEVDEGLVKVKELRKHWEDKIVEAHQEVEKLRRDMITPRRITFATPTGQQPLATPKDNMTKAAELLKKKDEEIDIDFVRKLVASAVQQQSKADTSRRLASNPDICVSTAQKDAPGDQHRDDESRTETNTVFHHHHPELRVLRYPLDVAVLPESGPMGQAESTFATRCRLLETGTGSVRWSNSEAGTKTASRSLVGVKNATLSLAEAKDATRSPGGAGMRSATRNLAGAGTTRAASATTKAATGAGASTGRTGESMKAEAGEERRIRLGRRGVSTRRFRRRKRTRPWWRSWQGSAAGSEVTAGGSRAPQTYEEYRDMPCLAHLDPVTGKSTHTNRNCKWVNDLKNDPEAGYKRARKHRPRGKGGKGKNKDKDEDSSEAMEEDDNSPDPKSGTAGKSNPFDKKSVGAYHTFLGTPTVRATKSAARILNAIVPAVPQYVRWSEIPCTFDREDHPVIVPKECYALVVSPRIDGYDFSKCLMDGGASLNIMYLETLERMNLTKEQLKHSTTEFHGVVPGKKANSLGSITLPVAFGDVHNFREERITFEVVPFKSSYHVIFGRPTYHKFHARACYIYNKLKIPGPKGATYQRTMQRCLKDQIGRNVHAYVDDIAVMTRKGSDLISDLTETFENLRRYKMMLNPLKCVFGVPAGKLLGFIVSNRGIEVNPEKIKAILCIKRPTCLKDVQRLTGCVAAISRFVSRLGEKALPLYKLLKKTDKFVWDEAADAALQGLKEILTSPPILAAPGESEPMLLYLAATNRVISLVIVVERQEEGHEYGVQRPVYYISEVLTESKQRYPHFQKLAYGVFLGSRKLRHYFQEHPVTVVSKAPLSTILNNADATGRTAKWGIELSAFDISYKARTAVKSQVLADFVADWTEAPDANLAGTRDMGYALRRIQAASRLGSRSHPEVPYRRRTAVSADSLEATNNMAEYEALLHGLRIAKEIGIKHIILGRFRPVAQQVAGTWNARNSVMAAYKDEVDEIAKCFLGYEVKYVRRDDNTAADMLSKLGSGRKPIPPGIWEHLGIPSVKGANPENPEVAVSRPKR</sequence>
<feature type="domain" description="Reverse transcriptase" evidence="3">
    <location>
        <begin position="727"/>
        <end position="798"/>
    </location>
</feature>
<feature type="compositionally biased region" description="Acidic residues" evidence="2">
    <location>
        <begin position="517"/>
        <end position="529"/>
    </location>
</feature>
<dbReference type="InterPro" id="IPR002156">
    <property type="entry name" value="RNaseH_domain"/>
</dbReference>
<evidence type="ECO:0000256" key="1">
    <source>
        <dbReference type="ARBA" id="ARBA00023172"/>
    </source>
</evidence>
<dbReference type="InterPro" id="IPR036397">
    <property type="entry name" value="RNaseH_sf"/>
</dbReference>
<feature type="region of interest" description="Disordered" evidence="2">
    <location>
        <begin position="1"/>
        <end position="75"/>
    </location>
</feature>
<feature type="compositionally biased region" description="Basic and acidic residues" evidence="2">
    <location>
        <begin position="485"/>
        <end position="495"/>
    </location>
</feature>
<dbReference type="InterPro" id="IPR012337">
    <property type="entry name" value="RNaseH-like_sf"/>
</dbReference>
<dbReference type="SUPFAM" id="SSF53098">
    <property type="entry name" value="Ribonuclease H-like"/>
    <property type="match status" value="1"/>
</dbReference>
<feature type="domain" description="Reverse transcriptase/retrotransposon-derived protein RNase H-like" evidence="5">
    <location>
        <begin position="862"/>
        <end position="966"/>
    </location>
</feature>
<accession>A0AAD8WJ61</accession>
<evidence type="ECO:0008006" key="8">
    <source>
        <dbReference type="Google" id="ProtNLM"/>
    </source>
</evidence>
<dbReference type="GO" id="GO:0006310">
    <property type="term" value="P:DNA recombination"/>
    <property type="evidence" value="ECO:0007669"/>
    <property type="project" value="UniProtKB-KW"/>
</dbReference>
<feature type="domain" description="RNase H type-1" evidence="4">
    <location>
        <begin position="1066"/>
        <end position="1150"/>
    </location>
</feature>
<dbReference type="InterPro" id="IPR043502">
    <property type="entry name" value="DNA/RNA_pol_sf"/>
</dbReference>
<organism evidence="6 7">
    <name type="scientific">Lolium multiflorum</name>
    <name type="common">Italian ryegrass</name>
    <name type="synonym">Lolium perenne subsp. multiflorum</name>
    <dbReference type="NCBI Taxonomy" id="4521"/>
    <lineage>
        <taxon>Eukaryota</taxon>
        <taxon>Viridiplantae</taxon>
        <taxon>Streptophyta</taxon>
        <taxon>Embryophyta</taxon>
        <taxon>Tracheophyta</taxon>
        <taxon>Spermatophyta</taxon>
        <taxon>Magnoliopsida</taxon>
        <taxon>Liliopsida</taxon>
        <taxon>Poales</taxon>
        <taxon>Poaceae</taxon>
        <taxon>BOP clade</taxon>
        <taxon>Pooideae</taxon>
        <taxon>Poodae</taxon>
        <taxon>Poeae</taxon>
        <taxon>Poeae Chloroplast Group 2 (Poeae type)</taxon>
        <taxon>Loliodinae</taxon>
        <taxon>Loliinae</taxon>
        <taxon>Lolium</taxon>
    </lineage>
</organism>
<dbReference type="Proteomes" id="UP001231189">
    <property type="component" value="Unassembled WGS sequence"/>
</dbReference>
<comment type="caution">
    <text evidence="6">The sequence shown here is derived from an EMBL/GenBank/DDBJ whole genome shotgun (WGS) entry which is preliminary data.</text>
</comment>
<evidence type="ECO:0000256" key="2">
    <source>
        <dbReference type="SAM" id="MobiDB-lite"/>
    </source>
</evidence>
<dbReference type="Pfam" id="PF00078">
    <property type="entry name" value="RVT_1"/>
    <property type="match status" value="1"/>
</dbReference>
<dbReference type="Pfam" id="PF13456">
    <property type="entry name" value="RVT_3"/>
    <property type="match status" value="1"/>
</dbReference>
<gene>
    <name evidence="6" type="ORF">QYE76_050194</name>
</gene>
<keyword evidence="1" id="KW-0233">DNA recombination</keyword>
<dbReference type="GO" id="GO:0003676">
    <property type="term" value="F:nucleic acid binding"/>
    <property type="evidence" value="ECO:0007669"/>
    <property type="project" value="InterPro"/>
</dbReference>
<name>A0AAD8WJ61_LOLMU</name>
<feature type="compositionally biased region" description="Low complexity" evidence="2">
    <location>
        <begin position="371"/>
        <end position="397"/>
    </location>
</feature>
<feature type="region of interest" description="Disordered" evidence="2">
    <location>
        <begin position="1169"/>
        <end position="1188"/>
    </location>
</feature>
<dbReference type="AlphaFoldDB" id="A0AAD8WJ61"/>
<feature type="compositionally biased region" description="Basic and acidic residues" evidence="2">
    <location>
        <begin position="1"/>
        <end position="12"/>
    </location>
</feature>
<dbReference type="PANTHER" id="PTHR48475">
    <property type="entry name" value="RIBONUCLEASE H"/>
    <property type="match status" value="1"/>
</dbReference>
<dbReference type="Gene3D" id="2.40.70.10">
    <property type="entry name" value="Acid Proteases"/>
    <property type="match status" value="1"/>
</dbReference>
<dbReference type="PANTHER" id="PTHR48475:SF2">
    <property type="entry name" value="RIBONUCLEASE H"/>
    <property type="match status" value="1"/>
</dbReference>
<feature type="compositionally biased region" description="Basic and acidic residues" evidence="2">
    <location>
        <begin position="258"/>
        <end position="270"/>
    </location>
</feature>
<feature type="region of interest" description="Disordered" evidence="2">
    <location>
        <begin position="470"/>
        <end position="544"/>
    </location>
</feature>
<dbReference type="CDD" id="cd00303">
    <property type="entry name" value="retropepsin_like"/>
    <property type="match status" value="1"/>
</dbReference>
<evidence type="ECO:0000259" key="5">
    <source>
        <dbReference type="Pfam" id="PF17919"/>
    </source>
</evidence>
<keyword evidence="7" id="KW-1185">Reference proteome</keyword>
<dbReference type="EMBL" id="JAUUTY010000003">
    <property type="protein sequence ID" value="KAK1662035.1"/>
    <property type="molecule type" value="Genomic_DNA"/>
</dbReference>
<evidence type="ECO:0000259" key="3">
    <source>
        <dbReference type="Pfam" id="PF00078"/>
    </source>
</evidence>
<dbReference type="InterPro" id="IPR000477">
    <property type="entry name" value="RT_dom"/>
</dbReference>
<feature type="compositionally biased region" description="Basic and acidic residues" evidence="2">
    <location>
        <begin position="398"/>
        <end position="410"/>
    </location>
</feature>
<feature type="compositionally biased region" description="Basic residues" evidence="2">
    <location>
        <begin position="496"/>
        <end position="510"/>
    </location>
</feature>
<feature type="region of interest" description="Disordered" evidence="2">
    <location>
        <begin position="234"/>
        <end position="274"/>
    </location>
</feature>
<dbReference type="InterPro" id="IPR041577">
    <property type="entry name" value="RT_RNaseH_2"/>
</dbReference>
<dbReference type="Pfam" id="PF17919">
    <property type="entry name" value="RT_RNaseH_2"/>
    <property type="match status" value="1"/>
</dbReference>
<evidence type="ECO:0000259" key="4">
    <source>
        <dbReference type="Pfam" id="PF13456"/>
    </source>
</evidence>
<evidence type="ECO:0000313" key="6">
    <source>
        <dbReference type="EMBL" id="KAK1662035.1"/>
    </source>
</evidence>
<dbReference type="GO" id="GO:0004523">
    <property type="term" value="F:RNA-DNA hybrid ribonuclease activity"/>
    <property type="evidence" value="ECO:0007669"/>
    <property type="project" value="InterPro"/>
</dbReference>
<evidence type="ECO:0000313" key="7">
    <source>
        <dbReference type="Proteomes" id="UP001231189"/>
    </source>
</evidence>